<evidence type="ECO:0000313" key="1">
    <source>
        <dbReference type="EMBL" id="ABU82571.1"/>
    </source>
</evidence>
<name>A8ACB9_IGNH4</name>
<dbReference type="RefSeq" id="WP_012123535.1">
    <property type="nucleotide sequence ID" value="NC_009776.1"/>
</dbReference>
<reference evidence="1 2" key="1">
    <citation type="journal article" date="2008" name="Genome Biol.">
        <title>A genomic analysis of the archaeal system Ignicoccus hospitalis-Nanoarchaeum equitans.</title>
        <authorList>
            <person name="Podar M."/>
            <person name="Anderson I."/>
            <person name="Makarova K.S."/>
            <person name="Elkins J.G."/>
            <person name="Ivanova N."/>
            <person name="Wall M.A."/>
            <person name="Lykidis A."/>
            <person name="Mavromatis K."/>
            <person name="Sun H."/>
            <person name="Hudson M.E."/>
            <person name="Chen W."/>
            <person name="Deciu C."/>
            <person name="Hutchison D."/>
            <person name="Eads J.R."/>
            <person name="Anderson A."/>
            <person name="Fernandes F."/>
            <person name="Szeto E."/>
            <person name="Lapidus A."/>
            <person name="Kyrpides N.C."/>
            <person name="Saier M.H.Jr."/>
            <person name="Richardson P.M."/>
            <person name="Rachel R."/>
            <person name="Huber H."/>
            <person name="Eisen J.A."/>
            <person name="Koonin E.V."/>
            <person name="Keller M."/>
            <person name="Stetter K.O."/>
        </authorList>
    </citation>
    <scope>NUCLEOTIDE SEQUENCE [LARGE SCALE GENOMIC DNA]</scope>
    <source>
        <strain evidence="2">KIN4/I / DSM 18386 / JCM 14125</strain>
    </source>
</reference>
<dbReference type="KEGG" id="iho:Igni_1395"/>
<dbReference type="EMBL" id="CP000816">
    <property type="protein sequence ID" value="ABU82571.1"/>
    <property type="molecule type" value="Genomic_DNA"/>
</dbReference>
<dbReference type="OrthoDB" id="380350at2157"/>
<proteinExistence type="predicted"/>
<dbReference type="STRING" id="453591.Igni_1395"/>
<sequence>MTDANGVVRNVIEEFRSINQSVPQERVLLKAAAEGRRLIKLRDGSEHLMDTDELNEMINLLPSWMKWVVRVPLLLAYEPLTGVVKVLGSEWDEKAVRRLVGIDKEEPLRLYHLERLITRFSSLVFIIFEVDVARLVGVGEDVPPKGFG</sequence>
<organism evidence="1 2">
    <name type="scientific">Ignicoccus hospitalis (strain KIN4/I / DSM 18386 / JCM 14125)</name>
    <dbReference type="NCBI Taxonomy" id="453591"/>
    <lineage>
        <taxon>Archaea</taxon>
        <taxon>Thermoproteota</taxon>
        <taxon>Thermoprotei</taxon>
        <taxon>Desulfurococcales</taxon>
        <taxon>Desulfurococcaceae</taxon>
        <taxon>Ignicoccus</taxon>
    </lineage>
</organism>
<evidence type="ECO:0008006" key="3">
    <source>
        <dbReference type="Google" id="ProtNLM"/>
    </source>
</evidence>
<dbReference type="eggNOG" id="arCOG01921">
    <property type="taxonomic scope" value="Archaea"/>
</dbReference>
<dbReference type="HOGENOM" id="CLU_1754688_0_0_2"/>
<accession>A8ACB9</accession>
<protein>
    <recommendedName>
        <fullName evidence="3">DUF61 domain-containing protein</fullName>
    </recommendedName>
</protein>
<dbReference type="GeneID" id="5561912"/>
<gene>
    <name evidence="1" type="ordered locus">Igni_1395</name>
</gene>
<dbReference type="AlphaFoldDB" id="A8ACB9"/>
<dbReference type="Pfam" id="PF01886">
    <property type="entry name" value="DUF61"/>
    <property type="match status" value="1"/>
</dbReference>
<keyword evidence="2" id="KW-1185">Reference proteome</keyword>
<dbReference type="Proteomes" id="UP000000262">
    <property type="component" value="Chromosome"/>
</dbReference>
<dbReference type="InterPro" id="IPR002746">
    <property type="entry name" value="UPF0216"/>
</dbReference>
<evidence type="ECO:0000313" key="2">
    <source>
        <dbReference type="Proteomes" id="UP000000262"/>
    </source>
</evidence>